<gene>
    <name evidence="6" type="ORF">HKX02_21535</name>
</gene>
<evidence type="ECO:0000256" key="2">
    <source>
        <dbReference type="ARBA" id="ARBA00023015"/>
    </source>
</evidence>
<dbReference type="PROSITE" id="PS50931">
    <property type="entry name" value="HTH_LYSR"/>
    <property type="match status" value="1"/>
</dbReference>
<dbReference type="PANTHER" id="PTHR30126:SF40">
    <property type="entry name" value="HTH-TYPE TRANSCRIPTIONAL REGULATOR GLTR"/>
    <property type="match status" value="1"/>
</dbReference>
<dbReference type="SUPFAM" id="SSF46785">
    <property type="entry name" value="Winged helix' DNA-binding domain"/>
    <property type="match status" value="1"/>
</dbReference>
<name>A0A849KRD3_9HYPH</name>
<dbReference type="InterPro" id="IPR005119">
    <property type="entry name" value="LysR_subst-bd"/>
</dbReference>
<evidence type="ECO:0000256" key="4">
    <source>
        <dbReference type="ARBA" id="ARBA00023163"/>
    </source>
</evidence>
<dbReference type="Pfam" id="PF03466">
    <property type="entry name" value="LysR_substrate"/>
    <property type="match status" value="1"/>
</dbReference>
<dbReference type="GO" id="GO:0000976">
    <property type="term" value="F:transcription cis-regulatory region binding"/>
    <property type="evidence" value="ECO:0007669"/>
    <property type="project" value="TreeGrafter"/>
</dbReference>
<keyword evidence="4" id="KW-0804">Transcription</keyword>
<evidence type="ECO:0000256" key="3">
    <source>
        <dbReference type="ARBA" id="ARBA00023125"/>
    </source>
</evidence>
<comment type="caution">
    <text evidence="6">The sequence shown here is derived from an EMBL/GenBank/DDBJ whole genome shotgun (WGS) entry which is preliminary data.</text>
</comment>
<evidence type="ECO:0000313" key="6">
    <source>
        <dbReference type="EMBL" id="NNU62823.1"/>
    </source>
</evidence>
<accession>A0A849KRD3</accession>
<feature type="domain" description="HTH lysR-type" evidence="5">
    <location>
        <begin position="4"/>
        <end position="61"/>
    </location>
</feature>
<dbReference type="InterPro" id="IPR000847">
    <property type="entry name" value="LysR_HTH_N"/>
</dbReference>
<dbReference type="InterPro" id="IPR036390">
    <property type="entry name" value="WH_DNA-bd_sf"/>
</dbReference>
<evidence type="ECO:0000259" key="5">
    <source>
        <dbReference type="PROSITE" id="PS50931"/>
    </source>
</evidence>
<keyword evidence="3" id="KW-0238">DNA-binding</keyword>
<evidence type="ECO:0000313" key="7">
    <source>
        <dbReference type="Proteomes" id="UP000574931"/>
    </source>
</evidence>
<evidence type="ECO:0000256" key="1">
    <source>
        <dbReference type="ARBA" id="ARBA00009437"/>
    </source>
</evidence>
<dbReference type="GO" id="GO:0003700">
    <property type="term" value="F:DNA-binding transcription factor activity"/>
    <property type="evidence" value="ECO:0007669"/>
    <property type="project" value="InterPro"/>
</dbReference>
<organism evidence="6 7">
    <name type="scientific">Ochrobactrum soli</name>
    <dbReference type="NCBI Taxonomy" id="2448455"/>
    <lineage>
        <taxon>Bacteria</taxon>
        <taxon>Pseudomonadati</taxon>
        <taxon>Pseudomonadota</taxon>
        <taxon>Alphaproteobacteria</taxon>
        <taxon>Hyphomicrobiales</taxon>
        <taxon>Brucellaceae</taxon>
        <taxon>Brucella/Ochrobactrum group</taxon>
        <taxon>Ochrobactrum</taxon>
    </lineage>
</organism>
<dbReference type="Gene3D" id="1.10.10.10">
    <property type="entry name" value="Winged helix-like DNA-binding domain superfamily/Winged helix DNA-binding domain"/>
    <property type="match status" value="1"/>
</dbReference>
<dbReference type="CDD" id="cd05466">
    <property type="entry name" value="PBP2_LTTR_substrate"/>
    <property type="match status" value="1"/>
</dbReference>
<dbReference type="Gene3D" id="3.40.190.10">
    <property type="entry name" value="Periplasmic binding protein-like II"/>
    <property type="match status" value="2"/>
</dbReference>
<comment type="similarity">
    <text evidence="1">Belongs to the LysR transcriptional regulatory family.</text>
</comment>
<dbReference type="Pfam" id="PF00126">
    <property type="entry name" value="HTH_1"/>
    <property type="match status" value="1"/>
</dbReference>
<keyword evidence="2" id="KW-0805">Transcription regulation</keyword>
<dbReference type="AlphaFoldDB" id="A0A849KRD3"/>
<protein>
    <submittedName>
        <fullName evidence="6">LysR family transcriptional regulator</fullName>
    </submittedName>
</protein>
<dbReference type="PANTHER" id="PTHR30126">
    <property type="entry name" value="HTH-TYPE TRANSCRIPTIONAL REGULATOR"/>
    <property type="match status" value="1"/>
</dbReference>
<dbReference type="RefSeq" id="WP_171319140.1">
    <property type="nucleotide sequence ID" value="NZ_JABFCY010000016.1"/>
</dbReference>
<dbReference type="InterPro" id="IPR036388">
    <property type="entry name" value="WH-like_DNA-bd_sf"/>
</dbReference>
<reference evidence="6 7" key="1">
    <citation type="submission" date="2020-05" db="EMBL/GenBank/DDBJ databases">
        <title>Draft Genome Sequence of Ochrobactrum soli Isolated from Stable Fly Gut.</title>
        <authorList>
            <person name="Pileggi M.T."/>
            <person name="Vazhakkala L.J."/>
            <person name="Wong C.N."/>
        </authorList>
    </citation>
    <scope>NUCLEOTIDE SEQUENCE [LARGE SCALE GENOMIC DNA]</scope>
    <source>
        <strain evidence="6 7">MTP-C0764</strain>
    </source>
</reference>
<dbReference type="Proteomes" id="UP000574931">
    <property type="component" value="Unassembled WGS sequence"/>
</dbReference>
<keyword evidence="7" id="KW-1185">Reference proteome</keyword>
<dbReference type="EMBL" id="JABFCY010000016">
    <property type="protein sequence ID" value="NNU62823.1"/>
    <property type="molecule type" value="Genomic_DNA"/>
</dbReference>
<dbReference type="PRINTS" id="PR00039">
    <property type="entry name" value="HTHLYSR"/>
</dbReference>
<sequence length="300" mass="32680">MNNFSIGQLEAFRWTAELGSVQKAADKLNITQPSLSLRLKQLEAEVQSPLFEKQGRGLRLTRHGNTFLMHTKIVLDAYEELRRASSTPEISGTLRIGMAEGFAVACMASLISSLSKIFPLLRPEWVVATSAVLEQQLADGELDLAVIVEPIGLREVRLFALGTQANSWAVSAAEFSDIGSTPYDVAKLTVITTPPPTAMYRSTLGWFSERKVTPDNLCLCTSLNAALQLVAAGLGAGIFPTKVIDAYPLTGALRKLKAEPALRDGRVFVADRATSDTIRTNALIRVIEETAEALHYFDCL</sequence>
<dbReference type="SUPFAM" id="SSF53850">
    <property type="entry name" value="Periplasmic binding protein-like II"/>
    <property type="match status" value="1"/>
</dbReference>
<proteinExistence type="inferred from homology"/>